<accession>A0AB94IYL1</accession>
<sequence>MTTAQPRLLVAAAASGSGKTTIVCGLLAALYRRGLRVVGYKVGPDYIDPGFHRAAGHCEVLSLDTWLTPPAVMKGLFARTSLGADVAVAEGVMGLYDGGRGGVSSSAEIAKLLGLPVVLVVDARSMGQSAAAVALGFREYDRSVDLHGVILNRLGSASHRDTIAEALERVGIPLLGAVMRDEALALPERHLGLVPEAETHDAAQLDRIREAVERGVDVDALLAIARSAPPLPLPPEGTRSRAAKDVRIAVAQDLAFSFYYPDSLSALEDRGAELIPFSPMQDEALPEADGVILGGGFPERFAGELAANASMRRSVARAAERGVPILAECGGMMYLCRSITDMEGAAFEMAGVLPASCRMQHRLEAVGYVEARALRDTVLGPAGTLLRGHEFHFSAMTPEAEDFPWAFRVERKRTGAAHSGGYARGNVLASYLHLNLAGLPDAADSFLARCRAFRSASAGGR</sequence>
<dbReference type="PANTHER" id="PTHR43873:SF1">
    <property type="entry name" value="COBYRINATE A,C-DIAMIDE SYNTHASE"/>
    <property type="match status" value="1"/>
</dbReference>
<dbReference type="NCBIfam" id="NF002204">
    <property type="entry name" value="PRK01077.1"/>
    <property type="match status" value="1"/>
</dbReference>
<keyword evidence="4 7" id="KW-0067">ATP-binding</keyword>
<dbReference type="EC" id="6.3.5.11" evidence="7"/>
<dbReference type="SUPFAM" id="SSF52317">
    <property type="entry name" value="Class I glutamine amidotransferase-like"/>
    <property type="match status" value="1"/>
</dbReference>
<comment type="function">
    <text evidence="7">Catalyzes the ATP-dependent amidation of the two carboxylate groups at positions a and c of cobyrinate, using either L-glutamine or ammonia as the nitrogen source.</text>
</comment>
<comment type="domain">
    <text evidence="7">Comprises of two domains. The C-terminal domain contains the binding site for glutamine and catalyzes the hydrolysis of this substrate to glutamate and ammonia. The N-terminal domain is anticipated to bind ATP and cobyrinate and catalyzes the ultimate synthesis of the diamide product. The ammonia produced via the glutaminase domain is probably translocated to the adjacent domain via a molecular tunnel, where it reacts with an activated intermediate.</text>
</comment>
<evidence type="ECO:0000256" key="1">
    <source>
        <dbReference type="ARBA" id="ARBA00001946"/>
    </source>
</evidence>
<dbReference type="EMBL" id="FP929056">
    <property type="protein sequence ID" value="CBL28820.1"/>
    <property type="molecule type" value="Genomic_DNA"/>
</dbReference>
<dbReference type="InterPro" id="IPR027417">
    <property type="entry name" value="P-loop_NTPase"/>
</dbReference>
<dbReference type="HAMAP" id="MF_00027">
    <property type="entry name" value="CobB_CbiA"/>
    <property type="match status" value="1"/>
</dbReference>
<dbReference type="Pfam" id="PF07685">
    <property type="entry name" value="GATase_3"/>
    <property type="match status" value="1"/>
</dbReference>
<comment type="pathway">
    <text evidence="7">Cofactor biosynthesis; adenosylcobalamin biosynthesis; cob(II)yrinate a,c-diamide from sirohydrochlorin (anaerobic route): step 10/10.</text>
</comment>
<feature type="active site" description="Nucleophile" evidence="7">
    <location>
        <position position="329"/>
    </location>
</feature>
<evidence type="ECO:0000259" key="9">
    <source>
        <dbReference type="Pfam" id="PF07685"/>
    </source>
</evidence>
<evidence type="ECO:0000313" key="11">
    <source>
        <dbReference type="Proteomes" id="UP000008957"/>
    </source>
</evidence>
<keyword evidence="2 7" id="KW-0436">Ligase</keyword>
<evidence type="ECO:0000256" key="4">
    <source>
        <dbReference type="ARBA" id="ARBA00022840"/>
    </source>
</evidence>
<comment type="catalytic activity">
    <reaction evidence="7">
        <text>cob(II)yrinate + 2 L-glutamine + 2 ATP + 2 H2O = cob(II)yrinate a,c diamide + 2 L-glutamate + 2 ADP + 2 phosphate + 2 H(+)</text>
        <dbReference type="Rhea" id="RHEA:26289"/>
        <dbReference type="ChEBI" id="CHEBI:15377"/>
        <dbReference type="ChEBI" id="CHEBI:15378"/>
        <dbReference type="ChEBI" id="CHEBI:29985"/>
        <dbReference type="ChEBI" id="CHEBI:30616"/>
        <dbReference type="ChEBI" id="CHEBI:43474"/>
        <dbReference type="ChEBI" id="CHEBI:58359"/>
        <dbReference type="ChEBI" id="CHEBI:58537"/>
        <dbReference type="ChEBI" id="CHEBI:58894"/>
        <dbReference type="ChEBI" id="CHEBI:456216"/>
        <dbReference type="EC" id="6.3.5.11"/>
    </reaction>
</comment>
<dbReference type="KEGG" id="sbr:SY1_20430"/>
<dbReference type="Proteomes" id="UP000008957">
    <property type="component" value="Chromosome"/>
</dbReference>
<dbReference type="NCBIfam" id="TIGR00379">
    <property type="entry name" value="cobB"/>
    <property type="match status" value="1"/>
</dbReference>
<dbReference type="InterPro" id="IPR029062">
    <property type="entry name" value="Class_I_gatase-like"/>
</dbReference>
<feature type="domain" description="CobB/CobQ-like glutamine amidotransferase" evidence="9">
    <location>
        <begin position="247"/>
        <end position="436"/>
    </location>
</feature>
<evidence type="ECO:0000256" key="2">
    <source>
        <dbReference type="ARBA" id="ARBA00022598"/>
    </source>
</evidence>
<evidence type="ECO:0000256" key="3">
    <source>
        <dbReference type="ARBA" id="ARBA00022741"/>
    </source>
</evidence>
<evidence type="ECO:0000259" key="8">
    <source>
        <dbReference type="Pfam" id="PF01656"/>
    </source>
</evidence>
<dbReference type="Gene3D" id="3.40.50.300">
    <property type="entry name" value="P-loop containing nucleotide triphosphate hydrolases"/>
    <property type="match status" value="2"/>
</dbReference>
<evidence type="ECO:0000256" key="5">
    <source>
        <dbReference type="ARBA" id="ARBA00022842"/>
    </source>
</evidence>
<protein>
    <recommendedName>
        <fullName evidence="7">Cobyrinate a,c-diamide synthase</fullName>
        <ecNumber evidence="7">6.3.5.11</ecNumber>
    </recommendedName>
    <alternativeName>
        <fullName evidence="7">Cobyrinic acid a,c-diamide synthetase</fullName>
    </alternativeName>
</protein>
<organism evidence="10 11">
    <name type="scientific">Fretibacterium fastidiosum</name>
    <dbReference type="NCBI Taxonomy" id="651822"/>
    <lineage>
        <taxon>Bacteria</taxon>
        <taxon>Thermotogati</taxon>
        <taxon>Synergistota</taxon>
        <taxon>Synergistia</taxon>
        <taxon>Synergistales</taxon>
        <taxon>Aminobacteriaceae</taxon>
        <taxon>Fretibacterium</taxon>
    </lineage>
</organism>
<dbReference type="GO" id="GO:0005524">
    <property type="term" value="F:ATP binding"/>
    <property type="evidence" value="ECO:0007669"/>
    <property type="project" value="UniProtKB-UniRule"/>
</dbReference>
<dbReference type="AlphaFoldDB" id="A0AB94IYL1"/>
<comment type="cofactor">
    <cofactor evidence="1 7">
        <name>Mg(2+)</name>
        <dbReference type="ChEBI" id="CHEBI:18420"/>
    </cofactor>
</comment>
<keyword evidence="7" id="KW-0169">Cobalamin biosynthesis</keyword>
<keyword evidence="5 7" id="KW-0460">Magnesium</keyword>
<evidence type="ECO:0000256" key="7">
    <source>
        <dbReference type="HAMAP-Rule" id="MF_00027"/>
    </source>
</evidence>
<reference evidence="11" key="1">
    <citation type="submission" date="2010-03" db="EMBL/GenBank/DDBJ databases">
        <title>The genome sequence of Synergistetes sp. SGP1.</title>
        <authorList>
            <consortium name="metaHIT consortium -- http://www.metahit.eu/"/>
            <person name="Pajon A."/>
            <person name="Turner K."/>
            <person name="Parkhill J."/>
            <person name="Wade W."/>
            <person name="Vartoukian S."/>
        </authorList>
    </citation>
    <scope>NUCLEOTIDE SEQUENCE [LARGE SCALE GENOMIC DNA]</scope>
    <source>
        <strain evidence="11">SGP1</strain>
    </source>
</reference>
<name>A0AB94IYL1_9BACT</name>
<keyword evidence="6 7" id="KW-0315">Glutamine amidotransferase</keyword>
<feature type="site" description="Increases nucleophilicity of active site Cys" evidence="7">
    <location>
        <position position="433"/>
    </location>
</feature>
<dbReference type="InterPro" id="IPR002586">
    <property type="entry name" value="CobQ/CobB/MinD/ParA_Nub-bd_dom"/>
</dbReference>
<dbReference type="GO" id="GO:0009236">
    <property type="term" value="P:cobalamin biosynthetic process"/>
    <property type="evidence" value="ECO:0007669"/>
    <property type="project" value="UniProtKB-UniRule"/>
</dbReference>
<proteinExistence type="inferred from homology"/>
<dbReference type="InterPro" id="IPR011698">
    <property type="entry name" value="GATase_3"/>
</dbReference>
<evidence type="ECO:0000313" key="10">
    <source>
        <dbReference type="EMBL" id="CBL28820.1"/>
    </source>
</evidence>
<dbReference type="CDD" id="cd03130">
    <property type="entry name" value="GATase1_CobB"/>
    <property type="match status" value="1"/>
</dbReference>
<dbReference type="Gene3D" id="3.40.50.880">
    <property type="match status" value="1"/>
</dbReference>
<gene>
    <name evidence="7" type="primary">cbiA</name>
    <name evidence="10" type="ORF">SY1_20430</name>
</gene>
<dbReference type="GO" id="GO:0042242">
    <property type="term" value="F:cobyrinic acid a,c-diamide synthase activity"/>
    <property type="evidence" value="ECO:0007669"/>
    <property type="project" value="UniProtKB-UniRule"/>
</dbReference>
<dbReference type="PROSITE" id="PS51274">
    <property type="entry name" value="GATASE_COBBQ"/>
    <property type="match status" value="1"/>
</dbReference>
<comment type="miscellaneous">
    <text evidence="7">The a and c carboxylates of cobyrinate are activated for nucleophilic attack via formation of a phosphorylated intermediate by ATP. CbiA catalyzes first the amidation of the c-carboxylate, and then that of the a-carboxylate.</text>
</comment>
<evidence type="ECO:0000256" key="6">
    <source>
        <dbReference type="ARBA" id="ARBA00022962"/>
    </source>
</evidence>
<dbReference type="PANTHER" id="PTHR43873">
    <property type="entry name" value="COBYRINATE A,C-DIAMIDE SYNTHASE"/>
    <property type="match status" value="1"/>
</dbReference>
<feature type="domain" description="CobQ/CobB/MinD/ParA nucleotide binding" evidence="8">
    <location>
        <begin position="9"/>
        <end position="191"/>
    </location>
</feature>
<dbReference type="SUPFAM" id="SSF52540">
    <property type="entry name" value="P-loop containing nucleoside triphosphate hydrolases"/>
    <property type="match status" value="1"/>
</dbReference>
<dbReference type="Pfam" id="PF01656">
    <property type="entry name" value="CbiA"/>
    <property type="match status" value="1"/>
</dbReference>
<comment type="similarity">
    <text evidence="7">Belongs to the CobB/CbiA family.</text>
</comment>
<keyword evidence="3 7" id="KW-0547">Nucleotide-binding</keyword>
<dbReference type="InterPro" id="IPR004484">
    <property type="entry name" value="CbiA/CobB_synth"/>
</dbReference>
<dbReference type="RefSeq" id="WP_015556967.1">
    <property type="nucleotide sequence ID" value="NC_021038.1"/>
</dbReference>
<keyword evidence="11" id="KW-1185">Reference proteome</keyword>
<reference evidence="10 11" key="2">
    <citation type="submission" date="2010-03" db="EMBL/GenBank/DDBJ databases">
        <authorList>
            <person name="Pajon A."/>
        </authorList>
    </citation>
    <scope>NUCLEOTIDE SEQUENCE [LARGE SCALE GENOMIC DNA]</scope>
    <source>
        <strain evidence="10 11">SGP1</strain>
    </source>
</reference>